<protein>
    <recommendedName>
        <fullName evidence="8">Exonuclease domain-containing protein</fullName>
    </recommendedName>
</protein>
<dbReference type="GO" id="GO:0003676">
    <property type="term" value="F:nucleic acid binding"/>
    <property type="evidence" value="ECO:0007669"/>
    <property type="project" value="InterPro"/>
</dbReference>
<proteinExistence type="inferred from homology"/>
<evidence type="ECO:0000313" key="9">
    <source>
        <dbReference type="EMBL" id="CAH0393822.1"/>
    </source>
</evidence>
<evidence type="ECO:0000256" key="3">
    <source>
        <dbReference type="ARBA" id="ARBA00022723"/>
    </source>
</evidence>
<reference evidence="9" key="1">
    <citation type="submission" date="2021-12" db="EMBL/GenBank/DDBJ databases">
        <authorList>
            <person name="King R."/>
        </authorList>
    </citation>
    <scope>NUCLEOTIDE SEQUENCE</scope>
</reference>
<evidence type="ECO:0000256" key="7">
    <source>
        <dbReference type="ARBA" id="ARBA00025769"/>
    </source>
</evidence>
<name>A0A9P0AKI5_BEMTA</name>
<keyword evidence="10" id="KW-1185">Reference proteome</keyword>
<dbReference type="GO" id="GO:0046872">
    <property type="term" value="F:metal ion binding"/>
    <property type="evidence" value="ECO:0007669"/>
    <property type="project" value="UniProtKB-KW"/>
</dbReference>
<keyword evidence="2" id="KW-0540">Nuclease</keyword>
<keyword evidence="6" id="KW-0460">Magnesium</keyword>
<comment type="similarity">
    <text evidence="7">Belongs to the exonuclease superfamily. TREX family.</text>
</comment>
<dbReference type="AlphaFoldDB" id="A0A9P0AKI5"/>
<dbReference type="GO" id="GO:0005737">
    <property type="term" value="C:cytoplasm"/>
    <property type="evidence" value="ECO:0007669"/>
    <property type="project" value="TreeGrafter"/>
</dbReference>
<evidence type="ECO:0000259" key="8">
    <source>
        <dbReference type="SMART" id="SM00479"/>
    </source>
</evidence>
<evidence type="ECO:0000256" key="5">
    <source>
        <dbReference type="ARBA" id="ARBA00022839"/>
    </source>
</evidence>
<evidence type="ECO:0000256" key="1">
    <source>
        <dbReference type="ARBA" id="ARBA00001946"/>
    </source>
</evidence>
<evidence type="ECO:0000313" key="10">
    <source>
        <dbReference type="Proteomes" id="UP001152759"/>
    </source>
</evidence>
<keyword evidence="4" id="KW-0378">Hydrolase</keyword>
<dbReference type="SUPFAM" id="SSF53098">
    <property type="entry name" value="Ribonuclease H-like"/>
    <property type="match status" value="1"/>
</dbReference>
<evidence type="ECO:0000256" key="6">
    <source>
        <dbReference type="ARBA" id="ARBA00022842"/>
    </source>
</evidence>
<dbReference type="GO" id="GO:0008296">
    <property type="term" value="F:3'-5'-DNA exonuclease activity"/>
    <property type="evidence" value="ECO:0007669"/>
    <property type="project" value="TreeGrafter"/>
</dbReference>
<sequence length="282" mass="31633">MSRVVYFDLETSGLSDRAEILQIGAYDPDTNDAFERYILPKKDIPPGTTQHNGFELINGQLYQNGDYRSTVGLKSALIDFWDYLNDLPGGAVTLTGHNIFNFDCRYLFRGIKSCNLVGPFSSVIEGFSDTLPLFREHLPYLANHKLGYIHEEIVGGGFLEHDAVCDCIALSTIFDETGLEDYISDHAESFDDLLQEDNARIATKQRLSTMTELMNHGVSYNMLRRMAEAGLTMSKLRSIWYNEGGCSGLEDYLSEIMDNGKPRVTSHPYSLGIILDAVSHFV</sequence>
<dbReference type="EMBL" id="OU963868">
    <property type="protein sequence ID" value="CAH0393822.1"/>
    <property type="molecule type" value="Genomic_DNA"/>
</dbReference>
<accession>A0A9P0AKI5</accession>
<dbReference type="InterPro" id="IPR036397">
    <property type="entry name" value="RNaseH_sf"/>
</dbReference>
<evidence type="ECO:0000256" key="2">
    <source>
        <dbReference type="ARBA" id="ARBA00022722"/>
    </source>
</evidence>
<dbReference type="Gene3D" id="3.30.420.10">
    <property type="entry name" value="Ribonuclease H-like superfamily/Ribonuclease H"/>
    <property type="match status" value="1"/>
</dbReference>
<dbReference type="InterPro" id="IPR040393">
    <property type="entry name" value="TREX1/2"/>
</dbReference>
<dbReference type="GO" id="GO:0006308">
    <property type="term" value="P:DNA catabolic process"/>
    <property type="evidence" value="ECO:0007669"/>
    <property type="project" value="TreeGrafter"/>
</dbReference>
<evidence type="ECO:0000256" key="4">
    <source>
        <dbReference type="ARBA" id="ARBA00022801"/>
    </source>
</evidence>
<dbReference type="CDD" id="cd06127">
    <property type="entry name" value="DEDDh"/>
    <property type="match status" value="1"/>
</dbReference>
<keyword evidence="3" id="KW-0479">Metal-binding</keyword>
<gene>
    <name evidence="9" type="ORF">BEMITA_LOCUS12183</name>
</gene>
<dbReference type="PANTHER" id="PTHR13058:SF22">
    <property type="entry name" value="EXODEOXYRIBONUCLEASE III"/>
    <property type="match status" value="1"/>
</dbReference>
<keyword evidence="5" id="KW-0269">Exonuclease</keyword>
<dbReference type="InterPro" id="IPR054362">
    <property type="entry name" value="Exu_RNase_H-like"/>
</dbReference>
<dbReference type="SMART" id="SM00479">
    <property type="entry name" value="EXOIII"/>
    <property type="match status" value="1"/>
</dbReference>
<dbReference type="InterPro" id="IPR012337">
    <property type="entry name" value="RNaseH-like_sf"/>
</dbReference>
<organism evidence="9 10">
    <name type="scientific">Bemisia tabaci</name>
    <name type="common">Sweetpotato whitefly</name>
    <name type="synonym">Aleurodes tabaci</name>
    <dbReference type="NCBI Taxonomy" id="7038"/>
    <lineage>
        <taxon>Eukaryota</taxon>
        <taxon>Metazoa</taxon>
        <taxon>Ecdysozoa</taxon>
        <taxon>Arthropoda</taxon>
        <taxon>Hexapoda</taxon>
        <taxon>Insecta</taxon>
        <taxon>Pterygota</taxon>
        <taxon>Neoptera</taxon>
        <taxon>Paraneoptera</taxon>
        <taxon>Hemiptera</taxon>
        <taxon>Sternorrhyncha</taxon>
        <taxon>Aleyrodoidea</taxon>
        <taxon>Aleyrodidae</taxon>
        <taxon>Aleyrodinae</taxon>
        <taxon>Bemisia</taxon>
    </lineage>
</organism>
<dbReference type="InterPro" id="IPR013520">
    <property type="entry name" value="Ribonucl_H"/>
</dbReference>
<dbReference type="Pfam" id="PF22123">
    <property type="entry name" value="Exu_RNase_H_like"/>
    <property type="match status" value="1"/>
</dbReference>
<comment type="cofactor">
    <cofactor evidence="1">
        <name>Mg(2+)</name>
        <dbReference type="ChEBI" id="CHEBI:18420"/>
    </cofactor>
</comment>
<feature type="domain" description="Exonuclease" evidence="8">
    <location>
        <begin position="3"/>
        <end position="188"/>
    </location>
</feature>
<dbReference type="PANTHER" id="PTHR13058">
    <property type="entry name" value="THREE PRIME REPAIR EXONUCLEASE 1, 2"/>
    <property type="match status" value="1"/>
</dbReference>
<dbReference type="Proteomes" id="UP001152759">
    <property type="component" value="Chromosome 7"/>
</dbReference>